<feature type="transmembrane region" description="Helical" evidence="4">
    <location>
        <begin position="362"/>
        <end position="382"/>
    </location>
</feature>
<comment type="catalytic activity">
    <reaction evidence="2">
        <text>L-tyrosyl-[protein] + ATP = O-phospho-L-tyrosyl-[protein] + ADP + H(+)</text>
        <dbReference type="Rhea" id="RHEA:10596"/>
        <dbReference type="Rhea" id="RHEA-COMP:10136"/>
        <dbReference type="Rhea" id="RHEA-COMP:20101"/>
        <dbReference type="ChEBI" id="CHEBI:15378"/>
        <dbReference type="ChEBI" id="CHEBI:30616"/>
        <dbReference type="ChEBI" id="CHEBI:46858"/>
        <dbReference type="ChEBI" id="CHEBI:61978"/>
        <dbReference type="ChEBI" id="CHEBI:456216"/>
        <dbReference type="EC" id="2.7.10.1"/>
    </reaction>
</comment>
<keyword evidence="4" id="KW-0812">Transmembrane</keyword>
<dbReference type="RefSeq" id="XP_034119702.1">
    <property type="nucleotide sequence ID" value="XM_034263811.2"/>
</dbReference>
<dbReference type="GO" id="GO:0005886">
    <property type="term" value="C:plasma membrane"/>
    <property type="evidence" value="ECO:0007669"/>
    <property type="project" value="TreeGrafter"/>
</dbReference>
<evidence type="ECO:0000256" key="2">
    <source>
        <dbReference type="ARBA" id="ARBA00051243"/>
    </source>
</evidence>
<dbReference type="OrthoDB" id="3256376at2759"/>
<dbReference type="SUPFAM" id="SSF56112">
    <property type="entry name" value="Protein kinase-like (PK-like)"/>
    <property type="match status" value="1"/>
</dbReference>
<organism evidence="6 7">
    <name type="scientific">Drosophila albomicans</name>
    <name type="common">Fruit fly</name>
    <dbReference type="NCBI Taxonomy" id="7291"/>
    <lineage>
        <taxon>Eukaryota</taxon>
        <taxon>Metazoa</taxon>
        <taxon>Ecdysozoa</taxon>
        <taxon>Arthropoda</taxon>
        <taxon>Hexapoda</taxon>
        <taxon>Insecta</taxon>
        <taxon>Pterygota</taxon>
        <taxon>Neoptera</taxon>
        <taxon>Endopterygota</taxon>
        <taxon>Diptera</taxon>
        <taxon>Brachycera</taxon>
        <taxon>Muscomorpha</taxon>
        <taxon>Ephydroidea</taxon>
        <taxon>Drosophilidae</taxon>
        <taxon>Drosophila</taxon>
    </lineage>
</organism>
<evidence type="ECO:0000256" key="4">
    <source>
        <dbReference type="SAM" id="Phobius"/>
    </source>
</evidence>
<dbReference type="GO" id="GO:0007169">
    <property type="term" value="P:cell surface receptor protein tyrosine kinase signaling pathway"/>
    <property type="evidence" value="ECO:0007669"/>
    <property type="project" value="TreeGrafter"/>
</dbReference>
<keyword evidence="3" id="KW-0067">ATP-binding</keyword>
<dbReference type="PROSITE" id="PS00109">
    <property type="entry name" value="PROTEIN_KINASE_TYR"/>
    <property type="match status" value="1"/>
</dbReference>
<dbReference type="RefSeq" id="XP_034119703.1">
    <property type="nucleotide sequence ID" value="XM_034263812.2"/>
</dbReference>
<keyword evidence="6" id="KW-1185">Reference proteome</keyword>
<protein>
    <submittedName>
        <fullName evidence="7 8">Vascular endothelial growth factor receptor 2</fullName>
    </submittedName>
</protein>
<dbReference type="InterPro" id="IPR011009">
    <property type="entry name" value="Kinase-like_dom_sf"/>
</dbReference>
<keyword evidence="4" id="KW-0472">Membrane</keyword>
<dbReference type="SMART" id="SM00219">
    <property type="entry name" value="TyrKc"/>
    <property type="match status" value="1"/>
</dbReference>
<dbReference type="GO" id="GO:0005524">
    <property type="term" value="F:ATP binding"/>
    <property type="evidence" value="ECO:0007669"/>
    <property type="project" value="UniProtKB-UniRule"/>
</dbReference>
<evidence type="ECO:0000256" key="1">
    <source>
        <dbReference type="ARBA" id="ARBA00004167"/>
    </source>
</evidence>
<dbReference type="Gene3D" id="3.30.200.20">
    <property type="entry name" value="Phosphorylase Kinase, domain 1"/>
    <property type="match status" value="1"/>
</dbReference>
<dbReference type="GO" id="GO:0043235">
    <property type="term" value="C:receptor complex"/>
    <property type="evidence" value="ECO:0007669"/>
    <property type="project" value="TreeGrafter"/>
</dbReference>
<evidence type="ECO:0000256" key="3">
    <source>
        <dbReference type="PROSITE-ProRule" id="PRU10141"/>
    </source>
</evidence>
<dbReference type="InterPro" id="IPR000719">
    <property type="entry name" value="Prot_kinase_dom"/>
</dbReference>
<dbReference type="InterPro" id="IPR020635">
    <property type="entry name" value="Tyr_kinase_cat_dom"/>
</dbReference>
<dbReference type="PROSITE" id="PS00107">
    <property type="entry name" value="PROTEIN_KINASE_ATP"/>
    <property type="match status" value="1"/>
</dbReference>
<gene>
    <name evidence="7 8" type="primary">LOC117578378</name>
</gene>
<dbReference type="GO" id="GO:0004714">
    <property type="term" value="F:transmembrane receptor protein tyrosine kinase activity"/>
    <property type="evidence" value="ECO:0007669"/>
    <property type="project" value="UniProtKB-EC"/>
</dbReference>
<comment type="subcellular location">
    <subcellularLocation>
        <location evidence="1">Membrane</location>
        <topology evidence="1">Single-pass membrane protein</topology>
    </subcellularLocation>
</comment>
<dbReference type="InterPro" id="IPR008266">
    <property type="entry name" value="Tyr_kinase_AS"/>
</dbReference>
<sequence>MLRLEFYNIFISYTALSLLLGNVVGVVVANRNFSRLPFLSTTTSMPPTPSDLASEVTSNMSTETESTTLNTNRNKTENGKTIVKGLNSLDTFNVKSIKPEISNLTTEVTLYMQKIPRLQVHWQDNLPKGTTYNVLVSAVNSTRCPDAPCSEYTIKGKPTKYIYLPQSPNPNVESVDCNYMFGCQYNVTVETSNLLARRSMRVFIPHCVAGKCSCQMTPSPPKILARAKMQGNDTISIAFTILAGEELRQQQETHPHEALQAYQMQLKINEESNPSLPWGGVLKNLYNRMYNLSELHFKPTSKGYDGNMTLTLSKQLKEKASLNLQALIIDANGCEGPRSVTKVPVPAHPLILSTDANLSNSLIIMATLLIAVILTGLLMLLMRRRRARNNAQLQKEQIYMQSFGAAPVEMEDNINYVDKYVEQSQALGLADIFEVPHSAIHIGQMLGEGAFGRVHEATAINLRRMRGTTIVAVKQLKANPSADEVAEFLSEIEMLKGVGTHHNVVCFLGCCTIRAPYLMIMEYVGRGNLLNYLRAVRQELGQPKTRNANATSCRPVRLNSGSAGAGIGFHTTSTSMPKQQAVNYIELKASSQSLQHEQDKSFTSTNSSGYAANGDVMDSDILNRLAKPSFSETTYTIVEDEEPFEYILDNKELHNFALQIANGMRFLEEQEITHRDLAARNVLIDSNKTLKISDFGLSRHGIYTNTRTRKLPLRWLSIEAIRDNVYSSKSDIWAYGVVLWEIGTLGASPYPTISNSELIPFLLSGNRLERPEICTPQVYTIMLQCWLEEPEERPTFDALYKVLSPKTTYVDINSLSDDYVFPPIKE</sequence>
<feature type="binding site" evidence="3">
    <location>
        <position position="474"/>
    </location>
    <ligand>
        <name>ATP</name>
        <dbReference type="ChEBI" id="CHEBI:30616"/>
    </ligand>
</feature>
<dbReference type="Proteomes" id="UP000515160">
    <property type="component" value="Chromosome 2L"/>
</dbReference>
<evidence type="ECO:0000313" key="6">
    <source>
        <dbReference type="Proteomes" id="UP000515160"/>
    </source>
</evidence>
<reference evidence="7 8" key="1">
    <citation type="submission" date="2025-04" db="UniProtKB">
        <authorList>
            <consortium name="RefSeq"/>
        </authorList>
    </citation>
    <scope>IDENTIFICATION</scope>
    <source>
        <strain evidence="7 8">15112-1751.03</strain>
        <tissue evidence="7 8">Whole Adult</tissue>
    </source>
</reference>
<keyword evidence="4" id="KW-1133">Transmembrane helix</keyword>
<dbReference type="AlphaFoldDB" id="A0A6P8ZGD3"/>
<dbReference type="CDD" id="cd00192">
    <property type="entry name" value="PTKc"/>
    <property type="match status" value="1"/>
</dbReference>
<dbReference type="InterPro" id="IPR017441">
    <property type="entry name" value="Protein_kinase_ATP_BS"/>
</dbReference>
<dbReference type="PANTHER" id="PTHR24416">
    <property type="entry name" value="TYROSINE-PROTEIN KINASE RECEPTOR"/>
    <property type="match status" value="1"/>
</dbReference>
<name>A0A6P8ZGD3_DROAB</name>
<feature type="domain" description="Protein kinase" evidence="5">
    <location>
        <begin position="440"/>
        <end position="810"/>
    </location>
</feature>
<evidence type="ECO:0000313" key="8">
    <source>
        <dbReference type="RefSeq" id="XP_034119703.1"/>
    </source>
</evidence>
<keyword evidence="3" id="KW-0547">Nucleotide-binding</keyword>
<keyword evidence="7 8" id="KW-0675">Receptor</keyword>
<dbReference type="FunFam" id="1.10.510.10:FF:000677">
    <property type="entry name" value="Uncharacterized protein, isoform A"/>
    <property type="match status" value="1"/>
</dbReference>
<dbReference type="Pfam" id="PF07714">
    <property type="entry name" value="PK_Tyr_Ser-Thr"/>
    <property type="match status" value="1"/>
</dbReference>
<dbReference type="GeneID" id="117578378"/>
<proteinExistence type="predicted"/>
<evidence type="ECO:0000259" key="5">
    <source>
        <dbReference type="PROSITE" id="PS50011"/>
    </source>
</evidence>
<evidence type="ECO:0000313" key="7">
    <source>
        <dbReference type="RefSeq" id="XP_034119702.1"/>
    </source>
</evidence>
<dbReference type="PROSITE" id="PS50011">
    <property type="entry name" value="PROTEIN_KINASE_DOM"/>
    <property type="match status" value="1"/>
</dbReference>
<dbReference type="Gene3D" id="1.10.510.10">
    <property type="entry name" value="Transferase(Phosphotransferase) domain 1"/>
    <property type="match status" value="1"/>
</dbReference>
<accession>A0A6P8ZGD3</accession>
<dbReference type="InterPro" id="IPR001245">
    <property type="entry name" value="Ser-Thr/Tyr_kinase_cat_dom"/>
</dbReference>
<dbReference type="InterPro" id="IPR050122">
    <property type="entry name" value="RTK"/>
</dbReference>
<dbReference type="PANTHER" id="PTHR24416:SF594">
    <property type="entry name" value="PROTEIN KINASE DOMAIN-CONTAINING PROTEIN"/>
    <property type="match status" value="1"/>
</dbReference>